<gene>
    <name evidence="2" type="ORF">EVA_20367</name>
</gene>
<dbReference type="AlphaFoldDB" id="J9F9G0"/>
<accession>J9F9G0</accession>
<feature type="domain" description="WCX" evidence="1">
    <location>
        <begin position="45"/>
        <end position="116"/>
    </location>
</feature>
<evidence type="ECO:0000313" key="2">
    <source>
        <dbReference type="EMBL" id="EJW91526.1"/>
    </source>
</evidence>
<dbReference type="Pfam" id="PF25583">
    <property type="entry name" value="WCX"/>
    <property type="match status" value="1"/>
</dbReference>
<comment type="caution">
    <text evidence="2">The sequence shown here is derived from an EMBL/GenBank/DDBJ whole genome shotgun (WGS) entry which is preliminary data.</text>
</comment>
<reference evidence="2" key="1">
    <citation type="journal article" date="2012" name="PLoS ONE">
        <title>Gene sets for utilization of primary and secondary nutrition supplies in the distal gut of endangered iberian lynx.</title>
        <authorList>
            <person name="Alcaide M."/>
            <person name="Messina E."/>
            <person name="Richter M."/>
            <person name="Bargiela R."/>
            <person name="Peplies J."/>
            <person name="Huws S.A."/>
            <person name="Newbold C.J."/>
            <person name="Golyshin P.N."/>
            <person name="Simon M.A."/>
            <person name="Lopez G."/>
            <person name="Yakimov M.M."/>
            <person name="Ferrer M."/>
        </authorList>
    </citation>
    <scope>NUCLEOTIDE SEQUENCE</scope>
</reference>
<sequence length="123" mass="13788">VVSFRVDRIIAKPVVLDADIIPAPDDFDLAEFTKSVFYMFGEETVQVDLHCDNSLMKTMVDCFGEGATTLAYDMTSFRILTEVAASPTFFGWVFGFGGKVEILGPETLREQYRNMVIETAKEL</sequence>
<name>J9F9G0_9ZZZZ</name>
<feature type="non-terminal residue" evidence="2">
    <location>
        <position position="1"/>
    </location>
</feature>
<proteinExistence type="predicted"/>
<protein>
    <recommendedName>
        <fullName evidence="1">WCX domain-containing protein</fullName>
    </recommendedName>
</protein>
<organism evidence="2">
    <name type="scientific">gut metagenome</name>
    <dbReference type="NCBI Taxonomy" id="749906"/>
    <lineage>
        <taxon>unclassified sequences</taxon>
        <taxon>metagenomes</taxon>
        <taxon>organismal metagenomes</taxon>
    </lineage>
</organism>
<evidence type="ECO:0000259" key="1">
    <source>
        <dbReference type="Pfam" id="PF25583"/>
    </source>
</evidence>
<dbReference type="InterPro" id="IPR057727">
    <property type="entry name" value="WCX_dom"/>
</dbReference>
<dbReference type="EMBL" id="AMCI01008127">
    <property type="protein sequence ID" value="EJW91526.1"/>
    <property type="molecule type" value="Genomic_DNA"/>
</dbReference>